<dbReference type="SUPFAM" id="SSF57850">
    <property type="entry name" value="RING/U-box"/>
    <property type="match status" value="1"/>
</dbReference>
<keyword evidence="2 4" id="KW-0863">Zinc-finger</keyword>
<keyword evidence="1" id="KW-0479">Metal-binding</keyword>
<dbReference type="PANTHER" id="PTHR10315">
    <property type="entry name" value="E3 UBIQUITIN PROTEIN LIGASE SIAH"/>
    <property type="match status" value="1"/>
</dbReference>
<evidence type="ECO:0000256" key="2">
    <source>
        <dbReference type="ARBA" id="ARBA00022771"/>
    </source>
</evidence>
<proteinExistence type="predicted"/>
<organism evidence="6">
    <name type="scientific">Timema tahoe</name>
    <dbReference type="NCBI Taxonomy" id="61484"/>
    <lineage>
        <taxon>Eukaryota</taxon>
        <taxon>Metazoa</taxon>
        <taxon>Ecdysozoa</taxon>
        <taxon>Arthropoda</taxon>
        <taxon>Hexapoda</taxon>
        <taxon>Insecta</taxon>
        <taxon>Pterygota</taxon>
        <taxon>Neoptera</taxon>
        <taxon>Polyneoptera</taxon>
        <taxon>Phasmatodea</taxon>
        <taxon>Timematodea</taxon>
        <taxon>Timematoidea</taxon>
        <taxon>Timematidae</taxon>
        <taxon>Timema</taxon>
    </lineage>
</organism>
<dbReference type="Gene3D" id="2.30.42.10">
    <property type="match status" value="1"/>
</dbReference>
<keyword evidence="3" id="KW-0862">Zinc</keyword>
<dbReference type="InterPro" id="IPR001841">
    <property type="entry name" value="Znf_RING"/>
</dbReference>
<dbReference type="InterPro" id="IPR052088">
    <property type="entry name" value="E3_ubiquitin-ligase_SINA"/>
</dbReference>
<evidence type="ECO:0000256" key="3">
    <source>
        <dbReference type="ARBA" id="ARBA00022833"/>
    </source>
</evidence>
<feature type="domain" description="RING-type" evidence="5">
    <location>
        <begin position="250"/>
        <end position="285"/>
    </location>
</feature>
<dbReference type="EMBL" id="OE002153">
    <property type="protein sequence ID" value="CAD7458250.1"/>
    <property type="molecule type" value="Genomic_DNA"/>
</dbReference>
<dbReference type="CDD" id="cd16571">
    <property type="entry name" value="RING-HC_SIAHs"/>
    <property type="match status" value="1"/>
</dbReference>
<dbReference type="SUPFAM" id="SSF50156">
    <property type="entry name" value="PDZ domain-like"/>
    <property type="match status" value="1"/>
</dbReference>
<dbReference type="InterPro" id="IPR049548">
    <property type="entry name" value="Sina-like_RING"/>
</dbReference>
<dbReference type="Pfam" id="PF21362">
    <property type="entry name" value="Sina_RING"/>
    <property type="match status" value="1"/>
</dbReference>
<protein>
    <recommendedName>
        <fullName evidence="5">RING-type domain-containing protein</fullName>
    </recommendedName>
</protein>
<dbReference type="PROSITE" id="PS50089">
    <property type="entry name" value="ZF_RING_2"/>
    <property type="match status" value="1"/>
</dbReference>
<dbReference type="FunFam" id="3.30.40.10:FF:000741">
    <property type="entry name" value="Uncharacterized protein, isoform A"/>
    <property type="match status" value="1"/>
</dbReference>
<dbReference type="InterPro" id="IPR013083">
    <property type="entry name" value="Znf_RING/FYVE/PHD"/>
</dbReference>
<dbReference type="AlphaFoldDB" id="A0A7R9NVY4"/>
<reference evidence="6" key="1">
    <citation type="submission" date="2020-11" db="EMBL/GenBank/DDBJ databases">
        <authorList>
            <person name="Tran Van P."/>
        </authorList>
    </citation>
    <scope>NUCLEOTIDE SEQUENCE</scope>
</reference>
<gene>
    <name evidence="6" type="ORF">TTEB3V08_LOCUS6233</name>
</gene>
<dbReference type="GO" id="GO:0061630">
    <property type="term" value="F:ubiquitin protein ligase activity"/>
    <property type="evidence" value="ECO:0007669"/>
    <property type="project" value="TreeGrafter"/>
</dbReference>
<sequence length="551" mass="60314">MGIAQMGSTIHSTCSGNVDVEPVKRYSGLASDHRGPQKQCRRSGKKALTGCLARLTAMQSHGEGRPTLRLCEVLRGNDGACGFHLSRTQWDPYPWVSGVEGGSAAEASGLVAGDCVLEVADKVRARAGTLSLLLWNPGSDPHATTAISVGKGRSRYKAPVTAATIPRHVQGLHHDKPKWFVFPIQARNNKTRRGVARRKFTVSIKSDSIRSHDLTYEYVKIDLLCGSTTTPVSLQRLASCLQSVLQLLECPVCLETIPPPAFQCCNGHALCAPCRSRADKCPVCRVPLGPRGRCLLADKLHNLLTATFQPRATDTTGGRQANKHPQQQLPQLIQLKARLLRQPKASSDENLSAATDIRRAPRVGVSSLLRTRSLSTGMIPAANSFLPCREPAKPREDTPIHCPYGPSCPDSFPPARLPTHLRESHRGPLVQYFPRTTSPVRVRFPFSPAELVSLVTEDGATFFLRDAKVPEGRLVWLWVLDDEASARELRMRVTSPGGDAREGPVFPLSVSWEDVIRSRQGLVVDEGSYHGHAEIKVEVVHLDRGMKDKPN</sequence>
<accession>A0A7R9NVY4</accession>
<name>A0A7R9NVY4_9NEOP</name>
<evidence type="ECO:0000313" key="6">
    <source>
        <dbReference type="EMBL" id="CAD7458250.1"/>
    </source>
</evidence>
<evidence type="ECO:0000259" key="5">
    <source>
        <dbReference type="PROSITE" id="PS50089"/>
    </source>
</evidence>
<dbReference type="PANTHER" id="PTHR10315:SF155">
    <property type="entry name" value="IP10571P"/>
    <property type="match status" value="1"/>
</dbReference>
<evidence type="ECO:0000256" key="1">
    <source>
        <dbReference type="ARBA" id="ARBA00022723"/>
    </source>
</evidence>
<dbReference type="GO" id="GO:0005737">
    <property type="term" value="C:cytoplasm"/>
    <property type="evidence" value="ECO:0007669"/>
    <property type="project" value="TreeGrafter"/>
</dbReference>
<dbReference type="InterPro" id="IPR036034">
    <property type="entry name" value="PDZ_sf"/>
</dbReference>
<dbReference type="GO" id="GO:0008270">
    <property type="term" value="F:zinc ion binding"/>
    <property type="evidence" value="ECO:0007669"/>
    <property type="project" value="UniProtKB-KW"/>
</dbReference>
<evidence type="ECO:0000256" key="4">
    <source>
        <dbReference type="PROSITE-ProRule" id="PRU00175"/>
    </source>
</evidence>
<dbReference type="Gene3D" id="3.30.40.10">
    <property type="entry name" value="Zinc/RING finger domain, C3HC4 (zinc finger)"/>
    <property type="match status" value="1"/>
</dbReference>